<evidence type="ECO:0000313" key="2">
    <source>
        <dbReference type="EMBL" id="KAK1737243.1"/>
    </source>
</evidence>
<dbReference type="Proteomes" id="UP001224775">
    <property type="component" value="Unassembled WGS sequence"/>
</dbReference>
<keyword evidence="3" id="KW-1185">Reference proteome</keyword>
<feature type="region of interest" description="Disordered" evidence="1">
    <location>
        <begin position="94"/>
        <end position="118"/>
    </location>
</feature>
<accession>A0AAD8Y0J9</accession>
<gene>
    <name evidence="2" type="ORF">QTG54_012110</name>
</gene>
<feature type="compositionally biased region" description="Polar residues" evidence="1">
    <location>
        <begin position="1"/>
        <end position="12"/>
    </location>
</feature>
<name>A0AAD8Y0J9_9STRA</name>
<comment type="caution">
    <text evidence="2">The sequence shown here is derived from an EMBL/GenBank/DDBJ whole genome shotgun (WGS) entry which is preliminary data.</text>
</comment>
<feature type="region of interest" description="Disordered" evidence="1">
    <location>
        <begin position="415"/>
        <end position="473"/>
    </location>
</feature>
<dbReference type="AlphaFoldDB" id="A0AAD8Y0J9"/>
<feature type="compositionally biased region" description="Low complexity" evidence="1">
    <location>
        <begin position="30"/>
        <end position="42"/>
    </location>
</feature>
<evidence type="ECO:0000313" key="3">
    <source>
        <dbReference type="Proteomes" id="UP001224775"/>
    </source>
</evidence>
<feature type="compositionally biased region" description="Low complexity" evidence="1">
    <location>
        <begin position="94"/>
        <end position="116"/>
    </location>
</feature>
<feature type="region of interest" description="Disordered" evidence="1">
    <location>
        <begin position="1"/>
        <end position="42"/>
    </location>
</feature>
<reference evidence="2" key="1">
    <citation type="submission" date="2023-06" db="EMBL/GenBank/DDBJ databases">
        <title>Survivors Of The Sea: Transcriptome response of Skeletonema marinoi to long-term dormancy.</title>
        <authorList>
            <person name="Pinder M.I.M."/>
            <person name="Kourtchenko O."/>
            <person name="Robertson E.K."/>
            <person name="Larsson T."/>
            <person name="Maumus F."/>
            <person name="Osuna-Cruz C.M."/>
            <person name="Vancaester E."/>
            <person name="Stenow R."/>
            <person name="Vandepoele K."/>
            <person name="Ploug H."/>
            <person name="Bruchert V."/>
            <person name="Godhe A."/>
            <person name="Topel M."/>
        </authorList>
    </citation>
    <scope>NUCLEOTIDE SEQUENCE</scope>
    <source>
        <strain evidence="2">R05AC</strain>
    </source>
</reference>
<organism evidence="2 3">
    <name type="scientific">Skeletonema marinoi</name>
    <dbReference type="NCBI Taxonomy" id="267567"/>
    <lineage>
        <taxon>Eukaryota</taxon>
        <taxon>Sar</taxon>
        <taxon>Stramenopiles</taxon>
        <taxon>Ochrophyta</taxon>
        <taxon>Bacillariophyta</taxon>
        <taxon>Coscinodiscophyceae</taxon>
        <taxon>Thalassiosirophycidae</taxon>
        <taxon>Thalassiosirales</taxon>
        <taxon>Skeletonemataceae</taxon>
        <taxon>Skeletonema</taxon>
        <taxon>Skeletonema marinoi-dohrnii complex</taxon>
    </lineage>
</organism>
<dbReference type="EMBL" id="JATAAI010000026">
    <property type="protein sequence ID" value="KAK1737243.1"/>
    <property type="molecule type" value="Genomic_DNA"/>
</dbReference>
<feature type="compositionally biased region" description="Acidic residues" evidence="1">
    <location>
        <begin position="456"/>
        <end position="473"/>
    </location>
</feature>
<feature type="compositionally biased region" description="Polar residues" evidence="1">
    <location>
        <begin position="429"/>
        <end position="448"/>
    </location>
</feature>
<evidence type="ECO:0008006" key="4">
    <source>
        <dbReference type="Google" id="ProtNLM"/>
    </source>
</evidence>
<sequence>MTKPASSQSSLNPWEALLASATRARPPQDSSTSTSSSPLTTSDAILGGGYTILLQHSMTPKSQRKWALESTIANVDNNSNSNTTTNASLSSQFASSLSIQQHHHSSNQTSSSSASARRAGGDWYGISGPFLVRQAFHDLSKKCNGRVVLVSVAGTSGICDLDQEYNDADVYDHQSRTDDDKNNVDAVNLFRRNGACVDFNSNPFGWNEDNNNHNSCNDDDSFSTKATLNNLQSIAVAIRQAASRIEENNSEQQSQQPIPIIFDSLTPLLHLHGAERITILLKSLGRTSPPLDNSSNSTNPSLCLSPIIAPILYESICLSDHRTLEDCADAMVQLNLMDSTSTPTNYAIEAKDDNSVVVVSGVMDLIRRGGGGSNGLGGKLMRHCVPVHILRSLSTIGDLRDGCYWIIDNGDDDNTVRDGDATEKKGKKQTSASSTTDEMGQSQSTDNLSRPKIYLEDDDPDFQDYDEDDDLDL</sequence>
<feature type="compositionally biased region" description="Basic and acidic residues" evidence="1">
    <location>
        <begin position="415"/>
        <end position="424"/>
    </location>
</feature>
<evidence type="ECO:0000256" key="1">
    <source>
        <dbReference type="SAM" id="MobiDB-lite"/>
    </source>
</evidence>
<proteinExistence type="predicted"/>
<protein>
    <recommendedName>
        <fullName evidence="4">Elongator complex protein 5</fullName>
    </recommendedName>
</protein>